<dbReference type="InterPro" id="IPR036291">
    <property type="entry name" value="NAD(P)-bd_dom_sf"/>
</dbReference>
<dbReference type="GO" id="GO:0005737">
    <property type="term" value="C:cytoplasm"/>
    <property type="evidence" value="ECO:0007669"/>
    <property type="project" value="TreeGrafter"/>
</dbReference>
<organism evidence="2 3">
    <name type="scientific">Actinobaculum massiliense ACS-171-V-Col2</name>
    <dbReference type="NCBI Taxonomy" id="883066"/>
    <lineage>
        <taxon>Bacteria</taxon>
        <taxon>Bacillati</taxon>
        <taxon>Actinomycetota</taxon>
        <taxon>Actinomycetes</taxon>
        <taxon>Actinomycetales</taxon>
        <taxon>Actinomycetaceae</taxon>
        <taxon>Actinobaculum</taxon>
    </lineage>
</organism>
<name>K9ED60_9ACTO</name>
<keyword evidence="3" id="KW-1185">Reference proteome</keyword>
<dbReference type="EMBL" id="AGWL01000005">
    <property type="protein sequence ID" value="EKU95194.1"/>
    <property type="molecule type" value="Genomic_DNA"/>
</dbReference>
<dbReference type="Pfam" id="PF01370">
    <property type="entry name" value="Epimerase"/>
    <property type="match status" value="1"/>
</dbReference>
<reference evidence="2 3" key="1">
    <citation type="submission" date="2012-09" db="EMBL/GenBank/DDBJ databases">
        <title>The Genome Sequence of Actinobaculum massiliae ACS-171-V-COL2.</title>
        <authorList>
            <consortium name="The Broad Institute Genome Sequencing Platform"/>
            <person name="Earl A."/>
            <person name="Ward D."/>
            <person name="Feldgarden M."/>
            <person name="Gevers D."/>
            <person name="Saerens B."/>
            <person name="Vaneechoutte M."/>
            <person name="Walker B."/>
            <person name="Young S.K."/>
            <person name="Zeng Q."/>
            <person name="Gargeya S."/>
            <person name="Fitzgerald M."/>
            <person name="Haas B."/>
            <person name="Abouelleil A."/>
            <person name="Alvarado L."/>
            <person name="Arachchi H.M."/>
            <person name="Berlin A."/>
            <person name="Chapman S.B."/>
            <person name="Goldberg J."/>
            <person name="Griggs A."/>
            <person name="Gujja S."/>
            <person name="Hansen M."/>
            <person name="Howarth C."/>
            <person name="Imamovic A."/>
            <person name="Larimer J."/>
            <person name="McCowen C."/>
            <person name="Montmayeur A."/>
            <person name="Murphy C."/>
            <person name="Neiman D."/>
            <person name="Pearson M."/>
            <person name="Priest M."/>
            <person name="Roberts A."/>
            <person name="Saif S."/>
            <person name="Shea T."/>
            <person name="Sisk P."/>
            <person name="Sykes S."/>
            <person name="Wortman J."/>
            <person name="Nusbaum C."/>
            <person name="Birren B."/>
        </authorList>
    </citation>
    <scope>NUCLEOTIDE SEQUENCE [LARGE SCALE GENOMIC DNA]</scope>
    <source>
        <strain evidence="3">ACS-171-V-Col2</strain>
    </source>
</reference>
<accession>K9ED60</accession>
<dbReference type="SUPFAM" id="SSF51735">
    <property type="entry name" value="NAD(P)-binding Rossmann-fold domains"/>
    <property type="match status" value="1"/>
</dbReference>
<evidence type="ECO:0000313" key="2">
    <source>
        <dbReference type="EMBL" id="EKU95194.1"/>
    </source>
</evidence>
<dbReference type="PANTHER" id="PTHR48079:SF6">
    <property type="entry name" value="NAD(P)-BINDING DOMAIN-CONTAINING PROTEIN-RELATED"/>
    <property type="match status" value="1"/>
</dbReference>
<dbReference type="HOGENOM" id="CLU_007383_6_0_11"/>
<comment type="caution">
    <text evidence="2">The sequence shown here is derived from an EMBL/GenBank/DDBJ whole genome shotgun (WGS) entry which is preliminary data.</text>
</comment>
<dbReference type="PATRIC" id="fig|883066.3.peg.996"/>
<feature type="domain" description="NAD-dependent epimerase/dehydratase" evidence="1">
    <location>
        <begin position="12"/>
        <end position="233"/>
    </location>
</feature>
<evidence type="ECO:0000259" key="1">
    <source>
        <dbReference type="Pfam" id="PF01370"/>
    </source>
</evidence>
<dbReference type="InterPro" id="IPR001509">
    <property type="entry name" value="Epimerase_deHydtase"/>
</dbReference>
<dbReference type="STRING" id="202789.GCA_001457435_01166"/>
<gene>
    <name evidence="2" type="ORF">HMPREF9233_00955</name>
</gene>
<sequence length="333" mass="36642">MQDAEITQHKWIVTGTEGFLGNTIVRRLFEAGARVRAGVYPDREPESLAGIECEKFYADITDPADVARLFDGAGADTFIIHCAGIVSIANQVRREVRSVNVGGTRNIVYACREHSVARLVYTSSVHALPEDDGIITETKDITPAQVVGEYAKTKAEGTRLVLDAENIDRVVVHPSGILGPGDYGDGHLTRLIRDLMNGRLTSIVNGGYDFADVRDIADACIAAAYRGRNGENYILNGTETSIREMSDLVCKTIGRKRTPTVLPTWFAKLTAPAAELWYKLRGTAPLYTRYSLYTLQAPAQFSHAKASAELGYSTRPVEETIVDTVRWIQKHPQ</sequence>
<dbReference type="eggNOG" id="COG0451">
    <property type="taxonomic scope" value="Bacteria"/>
</dbReference>
<dbReference type="PANTHER" id="PTHR48079">
    <property type="entry name" value="PROTEIN YEEZ"/>
    <property type="match status" value="1"/>
</dbReference>
<dbReference type="AlphaFoldDB" id="K9ED60"/>
<protein>
    <recommendedName>
        <fullName evidence="1">NAD-dependent epimerase/dehydratase domain-containing protein</fullName>
    </recommendedName>
</protein>
<dbReference type="InterPro" id="IPR051783">
    <property type="entry name" value="NAD(P)-dependent_oxidoreduct"/>
</dbReference>
<dbReference type="GO" id="GO:0004029">
    <property type="term" value="F:aldehyde dehydrogenase (NAD+) activity"/>
    <property type="evidence" value="ECO:0007669"/>
    <property type="project" value="TreeGrafter"/>
</dbReference>
<dbReference type="RefSeq" id="WP_007001161.1">
    <property type="nucleotide sequence ID" value="NZ_JH992955.1"/>
</dbReference>
<proteinExistence type="predicted"/>
<dbReference type="Gene3D" id="3.40.50.720">
    <property type="entry name" value="NAD(P)-binding Rossmann-like Domain"/>
    <property type="match status" value="1"/>
</dbReference>
<dbReference type="Proteomes" id="UP000009888">
    <property type="component" value="Unassembled WGS sequence"/>
</dbReference>
<evidence type="ECO:0000313" key="3">
    <source>
        <dbReference type="Proteomes" id="UP000009888"/>
    </source>
</evidence>